<name>A0A2P2PLN8_RHIMU</name>
<dbReference type="EMBL" id="GGEC01075077">
    <property type="protein sequence ID" value="MBX55561.1"/>
    <property type="molecule type" value="Transcribed_RNA"/>
</dbReference>
<sequence length="75" mass="8645">MTSEQKSQTNNNARNASKVMDIDHILISCSSRTLIMTEKRYPYKVSLTKALILAHWWEEWVDCAYTIGGRGTHPF</sequence>
<proteinExistence type="predicted"/>
<evidence type="ECO:0000313" key="1">
    <source>
        <dbReference type="EMBL" id="MBX55561.1"/>
    </source>
</evidence>
<reference evidence="1" key="1">
    <citation type="submission" date="2018-02" db="EMBL/GenBank/DDBJ databases">
        <title>Rhizophora mucronata_Transcriptome.</title>
        <authorList>
            <person name="Meera S.P."/>
            <person name="Sreeshan A."/>
            <person name="Augustine A."/>
        </authorList>
    </citation>
    <scope>NUCLEOTIDE SEQUENCE</scope>
    <source>
        <tissue evidence="1">Leaf</tissue>
    </source>
</reference>
<dbReference type="AlphaFoldDB" id="A0A2P2PLN8"/>
<protein>
    <submittedName>
        <fullName evidence="1">Uncharacterized protein</fullName>
    </submittedName>
</protein>
<organism evidence="1">
    <name type="scientific">Rhizophora mucronata</name>
    <name type="common">Asiatic mangrove</name>
    <dbReference type="NCBI Taxonomy" id="61149"/>
    <lineage>
        <taxon>Eukaryota</taxon>
        <taxon>Viridiplantae</taxon>
        <taxon>Streptophyta</taxon>
        <taxon>Embryophyta</taxon>
        <taxon>Tracheophyta</taxon>
        <taxon>Spermatophyta</taxon>
        <taxon>Magnoliopsida</taxon>
        <taxon>eudicotyledons</taxon>
        <taxon>Gunneridae</taxon>
        <taxon>Pentapetalae</taxon>
        <taxon>rosids</taxon>
        <taxon>fabids</taxon>
        <taxon>Malpighiales</taxon>
        <taxon>Rhizophoraceae</taxon>
        <taxon>Rhizophora</taxon>
    </lineage>
</organism>
<accession>A0A2P2PLN8</accession>